<dbReference type="GO" id="GO:0006508">
    <property type="term" value="P:proteolysis"/>
    <property type="evidence" value="ECO:0007669"/>
    <property type="project" value="UniProtKB-KW"/>
</dbReference>
<organism evidence="12 13">
    <name type="scientific">Paractinoplanes tereljensis</name>
    <dbReference type="NCBI Taxonomy" id="571912"/>
    <lineage>
        <taxon>Bacteria</taxon>
        <taxon>Bacillati</taxon>
        <taxon>Actinomycetota</taxon>
        <taxon>Actinomycetes</taxon>
        <taxon>Micromonosporales</taxon>
        <taxon>Micromonosporaceae</taxon>
        <taxon>Paractinoplanes</taxon>
    </lineage>
</organism>
<evidence type="ECO:0000256" key="8">
    <source>
        <dbReference type="PIRNR" id="PIRNR006431"/>
    </source>
</evidence>
<protein>
    <recommendedName>
        <fullName evidence="8 10">Proline iminopeptidase</fullName>
        <shortName evidence="8">PIP</shortName>
        <ecNumber evidence="8 10">3.4.11.5</ecNumber>
    </recommendedName>
    <alternativeName>
        <fullName evidence="8">Prolyl aminopeptidase</fullName>
    </alternativeName>
</protein>
<dbReference type="Pfam" id="PF00561">
    <property type="entry name" value="Abhydrolase_1"/>
    <property type="match status" value="1"/>
</dbReference>
<accession>A0A919NMN5</accession>
<dbReference type="GO" id="GO:0004177">
    <property type="term" value="F:aminopeptidase activity"/>
    <property type="evidence" value="ECO:0007669"/>
    <property type="project" value="UniProtKB-UniRule"/>
</dbReference>
<evidence type="ECO:0000256" key="10">
    <source>
        <dbReference type="RuleBase" id="RU003421"/>
    </source>
</evidence>
<comment type="caution">
    <text evidence="12">The sequence shown here is derived from an EMBL/GenBank/DDBJ whole genome shotgun (WGS) entry which is preliminary data.</text>
</comment>
<evidence type="ECO:0000256" key="2">
    <source>
        <dbReference type="ARBA" id="ARBA00004496"/>
    </source>
</evidence>
<comment type="catalytic activity">
    <reaction evidence="1 8 10">
        <text>Release of N-terminal proline from a peptide.</text>
        <dbReference type="EC" id="3.4.11.5"/>
    </reaction>
</comment>
<reference evidence="12" key="1">
    <citation type="submission" date="2021-01" db="EMBL/GenBank/DDBJ databases">
        <title>Whole genome shotgun sequence of Actinoplanes tereljensis NBRC 105297.</title>
        <authorList>
            <person name="Komaki H."/>
            <person name="Tamura T."/>
        </authorList>
    </citation>
    <scope>NUCLEOTIDE SEQUENCE</scope>
    <source>
        <strain evidence="12">NBRC 105297</strain>
    </source>
</reference>
<dbReference type="NCBIfam" id="TIGR01249">
    <property type="entry name" value="pro_imino_pep_1"/>
    <property type="match status" value="1"/>
</dbReference>
<dbReference type="PANTHER" id="PTHR43722">
    <property type="entry name" value="PROLINE IMINOPEPTIDASE"/>
    <property type="match status" value="1"/>
</dbReference>
<dbReference type="Proteomes" id="UP000623608">
    <property type="component" value="Unassembled WGS sequence"/>
</dbReference>
<proteinExistence type="inferred from homology"/>
<dbReference type="SUPFAM" id="SSF53474">
    <property type="entry name" value="alpha/beta-Hydrolases"/>
    <property type="match status" value="1"/>
</dbReference>
<dbReference type="EMBL" id="BOMY01000022">
    <property type="protein sequence ID" value="GIF20397.1"/>
    <property type="molecule type" value="Genomic_DNA"/>
</dbReference>
<dbReference type="InterPro" id="IPR029058">
    <property type="entry name" value="AB_hydrolase_fold"/>
</dbReference>
<dbReference type="PIRSF" id="PIRSF006431">
    <property type="entry name" value="Pept_S33"/>
    <property type="match status" value="1"/>
</dbReference>
<sequence>MRGVTLPAELHPAELYPAIEPYATHAVDVGDGHTLYVEEVGNPAGIPVLFLHGGPGGGLMPFMRRFFDPARYRVVLFDQRGAGRSTPLGSLHHNTTWHLVADIERIRRRLGVPAWLVFGGSWGSTLALAYAQTHPAAVTGLILRGIYLVRAAERDWGYRRGLDRLQPEEWQRFIAPIPAGERDDILGAYHRRLLGPDPDVAREYAVPWMRWEAVISTLAPDPALINTLTADETVLPAAQILAHYVMNGGFFTSETQLLDGVDRMRHLPGVIIQGRYDQCCPPITAYDLATRWPEADFQMVPAAGHSSLEPAITDHLIRATDRFADLLG</sequence>
<dbReference type="InterPro" id="IPR005944">
    <property type="entry name" value="Pro_iminopeptidase"/>
</dbReference>
<keyword evidence="4 8" id="KW-0031">Aminopeptidase</keyword>
<evidence type="ECO:0000256" key="4">
    <source>
        <dbReference type="ARBA" id="ARBA00022438"/>
    </source>
</evidence>
<dbReference type="GO" id="GO:0005737">
    <property type="term" value="C:cytoplasm"/>
    <property type="evidence" value="ECO:0007669"/>
    <property type="project" value="UniProtKB-SubCell"/>
</dbReference>
<feature type="domain" description="AB hydrolase-1" evidence="11">
    <location>
        <begin position="47"/>
        <end position="308"/>
    </location>
</feature>
<keyword evidence="5 8" id="KW-0963">Cytoplasm</keyword>
<keyword evidence="13" id="KW-1185">Reference proteome</keyword>
<feature type="active site" description="Nucleophile" evidence="9">
    <location>
        <position position="121"/>
    </location>
</feature>
<dbReference type="AlphaFoldDB" id="A0A919NMN5"/>
<evidence type="ECO:0000313" key="13">
    <source>
        <dbReference type="Proteomes" id="UP000623608"/>
    </source>
</evidence>
<dbReference type="InterPro" id="IPR002410">
    <property type="entry name" value="Peptidase_S33"/>
</dbReference>
<dbReference type="InterPro" id="IPR000073">
    <property type="entry name" value="AB_hydrolase_1"/>
</dbReference>
<keyword evidence="6 8" id="KW-0645">Protease</keyword>
<evidence type="ECO:0000256" key="1">
    <source>
        <dbReference type="ARBA" id="ARBA00001585"/>
    </source>
</evidence>
<name>A0A919NMN5_9ACTN</name>
<dbReference type="PRINTS" id="PR00793">
    <property type="entry name" value="PROAMNOPTASE"/>
</dbReference>
<evidence type="ECO:0000256" key="7">
    <source>
        <dbReference type="ARBA" id="ARBA00022801"/>
    </source>
</evidence>
<feature type="active site" evidence="9">
    <location>
        <position position="277"/>
    </location>
</feature>
<dbReference type="EC" id="3.4.11.5" evidence="8 10"/>
<evidence type="ECO:0000313" key="12">
    <source>
        <dbReference type="EMBL" id="GIF20397.1"/>
    </source>
</evidence>
<feature type="active site" description="Proton donor" evidence="9">
    <location>
        <position position="305"/>
    </location>
</feature>
<evidence type="ECO:0000256" key="3">
    <source>
        <dbReference type="ARBA" id="ARBA00010088"/>
    </source>
</evidence>
<comment type="similarity">
    <text evidence="3 8 10">Belongs to the peptidase S33 family.</text>
</comment>
<comment type="subcellular location">
    <subcellularLocation>
        <location evidence="2 8">Cytoplasm</location>
    </subcellularLocation>
</comment>
<evidence type="ECO:0000256" key="5">
    <source>
        <dbReference type="ARBA" id="ARBA00022490"/>
    </source>
</evidence>
<gene>
    <name evidence="12" type="primary">pip</name>
    <name evidence="12" type="ORF">Ate02nite_31270</name>
</gene>
<evidence type="ECO:0000256" key="9">
    <source>
        <dbReference type="PIRSR" id="PIRSR006431-1"/>
    </source>
</evidence>
<evidence type="ECO:0000259" key="11">
    <source>
        <dbReference type="Pfam" id="PF00561"/>
    </source>
</evidence>
<evidence type="ECO:0000256" key="6">
    <source>
        <dbReference type="ARBA" id="ARBA00022670"/>
    </source>
</evidence>
<keyword evidence="7 8" id="KW-0378">Hydrolase</keyword>
<dbReference type="Gene3D" id="3.40.50.1820">
    <property type="entry name" value="alpha/beta hydrolase"/>
    <property type="match status" value="1"/>
</dbReference>
<dbReference type="PANTHER" id="PTHR43722:SF1">
    <property type="entry name" value="PROLINE IMINOPEPTIDASE"/>
    <property type="match status" value="1"/>
</dbReference>